<dbReference type="InterPro" id="IPR020843">
    <property type="entry name" value="ER"/>
</dbReference>
<comment type="catalytic activity">
    <reaction evidence="14">
        <text>a 2,3-saturated acyl-[ACP] + NADP(+) = a (2E)-enoyl-[ACP] + NADPH + H(+)</text>
        <dbReference type="Rhea" id="RHEA:22564"/>
        <dbReference type="Rhea" id="RHEA-COMP:9925"/>
        <dbReference type="Rhea" id="RHEA-COMP:9926"/>
        <dbReference type="ChEBI" id="CHEBI:15378"/>
        <dbReference type="ChEBI" id="CHEBI:57783"/>
        <dbReference type="ChEBI" id="CHEBI:58349"/>
        <dbReference type="ChEBI" id="CHEBI:78784"/>
        <dbReference type="ChEBI" id="CHEBI:78785"/>
        <dbReference type="EC" id="1.3.1.104"/>
    </reaction>
</comment>
<dbReference type="Gene3D" id="3.90.180.10">
    <property type="entry name" value="Medium-chain alcohol dehydrogenases, catalytic domain"/>
    <property type="match status" value="1"/>
</dbReference>
<comment type="subcellular location">
    <subcellularLocation>
        <location evidence="1">Mitochondrion</location>
    </subcellularLocation>
</comment>
<dbReference type="PANTHER" id="PTHR43981:SF2">
    <property type="entry name" value="ENOYL-[ACYL-CARRIER-PROTEIN] REDUCTASE, MITOCHONDRIAL"/>
    <property type="match status" value="1"/>
</dbReference>
<protein>
    <recommendedName>
        <fullName evidence="12">Enoyl-[acyl-carrier-protein] reductase, mitochondrial</fullName>
        <ecNumber evidence="11">1.3.1.104</ecNumber>
    </recommendedName>
    <alternativeName>
        <fullName evidence="13">2-enoyl thioester reductase</fullName>
    </alternativeName>
</protein>
<comment type="caution">
    <text evidence="16">The sequence shown here is derived from an EMBL/GenBank/DDBJ whole genome shotgun (WGS) entry which is preliminary data.</text>
</comment>
<evidence type="ECO:0000256" key="14">
    <source>
        <dbReference type="ARBA" id="ARBA00048843"/>
    </source>
</evidence>
<dbReference type="InterPro" id="IPR051034">
    <property type="entry name" value="Mito_Enoyl-ACP_Reductase"/>
</dbReference>
<gene>
    <name evidence="16" type="ORF">QE152_g22420</name>
</gene>
<comment type="similarity">
    <text evidence="2">Belongs to the zinc-containing alcohol dehydrogenase family. Quinone oxidoreductase subfamily.</text>
</comment>
<proteinExistence type="inferred from homology"/>
<evidence type="ECO:0000256" key="1">
    <source>
        <dbReference type="ARBA" id="ARBA00004173"/>
    </source>
</evidence>
<keyword evidence="3" id="KW-0444">Lipid biosynthesis</keyword>
<evidence type="ECO:0000256" key="13">
    <source>
        <dbReference type="ARBA" id="ARBA00042123"/>
    </source>
</evidence>
<dbReference type="Proteomes" id="UP001458880">
    <property type="component" value="Unassembled WGS sequence"/>
</dbReference>
<evidence type="ECO:0000259" key="15">
    <source>
        <dbReference type="SMART" id="SM00829"/>
    </source>
</evidence>
<evidence type="ECO:0000256" key="10">
    <source>
        <dbReference type="ARBA" id="ARBA00023160"/>
    </source>
</evidence>
<evidence type="ECO:0000256" key="6">
    <source>
        <dbReference type="ARBA" id="ARBA00022946"/>
    </source>
</evidence>
<dbReference type="EC" id="1.3.1.104" evidence="11"/>
<dbReference type="EMBL" id="JASPKY010000215">
    <property type="protein sequence ID" value="KAK9719878.1"/>
    <property type="molecule type" value="Genomic_DNA"/>
</dbReference>
<keyword evidence="7" id="KW-0560">Oxidoreductase</keyword>
<evidence type="ECO:0000256" key="2">
    <source>
        <dbReference type="ARBA" id="ARBA00010371"/>
    </source>
</evidence>
<dbReference type="SUPFAM" id="SSF50129">
    <property type="entry name" value="GroES-like"/>
    <property type="match status" value="1"/>
</dbReference>
<keyword evidence="9" id="KW-0496">Mitochondrion</keyword>
<dbReference type="InterPro" id="IPR011032">
    <property type="entry name" value="GroES-like_sf"/>
</dbReference>
<keyword evidence="5" id="KW-0521">NADP</keyword>
<keyword evidence="6" id="KW-0809">Transit peptide</keyword>
<dbReference type="FunFam" id="3.90.180.10:FF:000010">
    <property type="entry name" value="Enoyl-[acyl-carrier-protein] reductase, mitochondrial"/>
    <property type="match status" value="1"/>
</dbReference>
<dbReference type="InterPro" id="IPR036291">
    <property type="entry name" value="NAD(P)-bd_dom_sf"/>
</dbReference>
<dbReference type="GO" id="GO:0005739">
    <property type="term" value="C:mitochondrion"/>
    <property type="evidence" value="ECO:0007669"/>
    <property type="project" value="UniProtKB-SubCell"/>
</dbReference>
<reference evidence="16 17" key="1">
    <citation type="journal article" date="2024" name="BMC Genomics">
        <title>De novo assembly and annotation of Popillia japonica's genome with initial clues to its potential as an invasive pest.</title>
        <authorList>
            <person name="Cucini C."/>
            <person name="Boschi S."/>
            <person name="Funari R."/>
            <person name="Cardaioli E."/>
            <person name="Iannotti N."/>
            <person name="Marturano G."/>
            <person name="Paoli F."/>
            <person name="Bruttini M."/>
            <person name="Carapelli A."/>
            <person name="Frati F."/>
            <person name="Nardi F."/>
        </authorList>
    </citation>
    <scope>NUCLEOTIDE SEQUENCE [LARGE SCALE GENOMIC DNA]</scope>
    <source>
        <strain evidence="16">DMR45628</strain>
    </source>
</reference>
<organism evidence="16 17">
    <name type="scientific">Popillia japonica</name>
    <name type="common">Japanese beetle</name>
    <dbReference type="NCBI Taxonomy" id="7064"/>
    <lineage>
        <taxon>Eukaryota</taxon>
        <taxon>Metazoa</taxon>
        <taxon>Ecdysozoa</taxon>
        <taxon>Arthropoda</taxon>
        <taxon>Hexapoda</taxon>
        <taxon>Insecta</taxon>
        <taxon>Pterygota</taxon>
        <taxon>Neoptera</taxon>
        <taxon>Endopterygota</taxon>
        <taxon>Coleoptera</taxon>
        <taxon>Polyphaga</taxon>
        <taxon>Scarabaeiformia</taxon>
        <taxon>Scarabaeidae</taxon>
        <taxon>Rutelinae</taxon>
        <taxon>Popillia</taxon>
    </lineage>
</organism>
<keyword evidence="4" id="KW-0276">Fatty acid metabolism</keyword>
<dbReference type="CDD" id="cd08290">
    <property type="entry name" value="ETR"/>
    <property type="match status" value="1"/>
</dbReference>
<dbReference type="InterPro" id="IPR013154">
    <property type="entry name" value="ADH-like_N"/>
</dbReference>
<dbReference type="SMART" id="SM00829">
    <property type="entry name" value="PKS_ER"/>
    <property type="match status" value="1"/>
</dbReference>
<dbReference type="GO" id="GO:0006633">
    <property type="term" value="P:fatty acid biosynthetic process"/>
    <property type="evidence" value="ECO:0007669"/>
    <property type="project" value="UniProtKB-KW"/>
</dbReference>
<dbReference type="Gene3D" id="3.40.50.720">
    <property type="entry name" value="NAD(P)-binding Rossmann-like Domain"/>
    <property type="match status" value="1"/>
</dbReference>
<name>A0AAW1KKF9_POPJA</name>
<keyword evidence="10" id="KW-0275">Fatty acid biosynthesis</keyword>
<keyword evidence="17" id="KW-1185">Reference proteome</keyword>
<dbReference type="PANTHER" id="PTHR43981">
    <property type="entry name" value="ENOYL-[ACYL-CARRIER-PROTEIN] REDUCTASE, MITOCHONDRIAL"/>
    <property type="match status" value="1"/>
</dbReference>
<evidence type="ECO:0000313" key="17">
    <source>
        <dbReference type="Proteomes" id="UP001458880"/>
    </source>
</evidence>
<dbReference type="InterPro" id="IPR013149">
    <property type="entry name" value="ADH-like_C"/>
</dbReference>
<dbReference type="GO" id="GO:0141148">
    <property type="term" value="F:enoyl-[acyl-carrier-protein] reductase (NADPH) activity"/>
    <property type="evidence" value="ECO:0007669"/>
    <property type="project" value="UniProtKB-EC"/>
</dbReference>
<evidence type="ECO:0000256" key="4">
    <source>
        <dbReference type="ARBA" id="ARBA00022832"/>
    </source>
</evidence>
<feature type="domain" description="Enoyl reductase (ER)" evidence="15">
    <location>
        <begin position="15"/>
        <end position="373"/>
    </location>
</feature>
<evidence type="ECO:0000256" key="11">
    <source>
        <dbReference type="ARBA" id="ARBA00038963"/>
    </source>
</evidence>
<evidence type="ECO:0000256" key="5">
    <source>
        <dbReference type="ARBA" id="ARBA00022857"/>
    </source>
</evidence>
<dbReference type="Pfam" id="PF00107">
    <property type="entry name" value="ADH_zinc_N"/>
    <property type="match status" value="1"/>
</dbReference>
<dbReference type="AlphaFoldDB" id="A0AAW1KKF9"/>
<evidence type="ECO:0000256" key="12">
    <source>
        <dbReference type="ARBA" id="ARBA00041058"/>
    </source>
</evidence>
<evidence type="ECO:0000256" key="9">
    <source>
        <dbReference type="ARBA" id="ARBA00023128"/>
    </source>
</evidence>
<evidence type="ECO:0000313" key="16">
    <source>
        <dbReference type="EMBL" id="KAK9719878.1"/>
    </source>
</evidence>
<dbReference type="Pfam" id="PF08240">
    <property type="entry name" value="ADH_N"/>
    <property type="match status" value="1"/>
</dbReference>
<accession>A0AAW1KKF9</accession>
<dbReference type="SUPFAM" id="SSF51735">
    <property type="entry name" value="NAD(P)-binding Rossmann-fold domains"/>
    <property type="match status" value="2"/>
</dbReference>
<keyword evidence="8" id="KW-0443">Lipid metabolism</keyword>
<evidence type="ECO:0000256" key="7">
    <source>
        <dbReference type="ARBA" id="ARBA00023002"/>
    </source>
</evidence>
<sequence>MQSIVASKLVFTQYGDPCNVLKKESEQLNGINDNQVLIKMLAAPINPADMNTIQGTYAVKPKLPAVGGNEGVGEVIDVGSNVKKFTVGDRAVPIVNALGTWRSHLIVSEDNILQVPKDLGLVEAATITVNPATAFRMLKDFVKLKENDVVIQNGANSACENDVVIQNGANSACGQYAIQLCKAWGITSVNIVRNRQNINDLRSYLKLLGANYVLTEEELRQTDLFRSNLKLLGANYVLTEEELRQTDLFRSKTLSKPKLALNCVGGKNATELMRQLETGGVMVTYGGMSREPVTVATSALIFKDIHVVGYWMTRWSNENAKSSERFSMYSELIDLMRNGKLRAPAFEFVNFDNFKSAIENTLTAKGMAGKKYILHFE</sequence>
<evidence type="ECO:0000256" key="3">
    <source>
        <dbReference type="ARBA" id="ARBA00022516"/>
    </source>
</evidence>
<evidence type="ECO:0000256" key="8">
    <source>
        <dbReference type="ARBA" id="ARBA00023098"/>
    </source>
</evidence>